<name>J9FTG7_9ZZZZ</name>
<organism evidence="1">
    <name type="scientific">gut metagenome</name>
    <dbReference type="NCBI Taxonomy" id="749906"/>
    <lineage>
        <taxon>unclassified sequences</taxon>
        <taxon>metagenomes</taxon>
        <taxon>organismal metagenomes</taxon>
    </lineage>
</organism>
<comment type="caution">
    <text evidence="1">The sequence shown here is derived from an EMBL/GenBank/DDBJ whole genome shotgun (WGS) entry which is preliminary data.</text>
</comment>
<proteinExistence type="predicted"/>
<feature type="non-terminal residue" evidence="1">
    <location>
        <position position="46"/>
    </location>
</feature>
<reference evidence="1" key="1">
    <citation type="journal article" date="2012" name="PLoS ONE">
        <title>Gene sets for utilization of primary and secondary nutrition supplies in the distal gut of endangered iberian lynx.</title>
        <authorList>
            <person name="Alcaide M."/>
            <person name="Messina E."/>
            <person name="Richter M."/>
            <person name="Bargiela R."/>
            <person name="Peplies J."/>
            <person name="Huws S.A."/>
            <person name="Newbold C.J."/>
            <person name="Golyshin P.N."/>
            <person name="Simon M.A."/>
            <person name="Lopez G."/>
            <person name="Yakimov M.M."/>
            <person name="Ferrer M."/>
        </authorList>
    </citation>
    <scope>NUCLEOTIDE SEQUENCE</scope>
</reference>
<sequence>MGQGSFALFVGGSAEITRTFNEEITGSEDGLGFEIYKLDFYCEIIY</sequence>
<dbReference type="AlphaFoldDB" id="J9FTG7"/>
<protein>
    <submittedName>
        <fullName evidence="1">Uncharacterized protein</fullName>
    </submittedName>
</protein>
<evidence type="ECO:0000313" key="1">
    <source>
        <dbReference type="EMBL" id="EJW97798.1"/>
    </source>
</evidence>
<gene>
    <name evidence="1" type="ORF">EVA_14094</name>
</gene>
<accession>J9FTG7</accession>
<dbReference type="EMBL" id="AMCI01004582">
    <property type="protein sequence ID" value="EJW97798.1"/>
    <property type="molecule type" value="Genomic_DNA"/>
</dbReference>